<evidence type="ECO:0000256" key="1">
    <source>
        <dbReference type="ARBA" id="ARBA00004477"/>
    </source>
</evidence>
<evidence type="ECO:0000313" key="13">
    <source>
        <dbReference type="Proteomes" id="UP001165289"/>
    </source>
</evidence>
<evidence type="ECO:0000256" key="10">
    <source>
        <dbReference type="ARBA" id="ARBA00023315"/>
    </source>
</evidence>
<keyword evidence="8" id="KW-0443">Lipid metabolism</keyword>
<dbReference type="PANTHER" id="PTHR12317">
    <property type="entry name" value="DIACYLGLYCEROL O-ACYLTRANSFERASE"/>
    <property type="match status" value="1"/>
</dbReference>
<keyword evidence="10" id="KW-0012">Acyltransferase</keyword>
<dbReference type="Pfam" id="PF03982">
    <property type="entry name" value="DAGAT"/>
    <property type="match status" value="1"/>
</dbReference>
<keyword evidence="5 11" id="KW-0812">Transmembrane</keyword>
<feature type="transmembrane region" description="Helical" evidence="11">
    <location>
        <begin position="30"/>
        <end position="53"/>
    </location>
</feature>
<accession>A0AAV7JNZ4</accession>
<evidence type="ECO:0000256" key="9">
    <source>
        <dbReference type="ARBA" id="ARBA00023136"/>
    </source>
</evidence>
<dbReference type="AlphaFoldDB" id="A0AAV7JNZ4"/>
<keyword evidence="6 11" id="KW-0256">Endoplasmic reticulum</keyword>
<sequence>MKHLQISNILGSCCIYIIILAYYLGSSVFILLPFALFDVRYAFLTTIAILLFYRIRFPFEYNGAFEIQFLRRNRFVDFIQKQQSWYNIHTSKLDINKKYMFIGCPHGMLPISWFFFVLHLASVGIYPRPLLGDIIFRLPYVREFSFIFGGANASWKSVKIAADNERSLIILAGSAEEMKYSGKFKDKVIVVKRTGFIKAALQYGYSLVPVMGVGVDDLYHPYVLQWEWFKRMLGYYLFIAIGKFDIIYPRSTEVYNIIGKPIDVVVNTKPSKREIQDLSDLFYQKLENCLEYYNQTNNKNIKLEYIMY</sequence>
<comment type="caution">
    <text evidence="12">The sequence shown here is derived from an EMBL/GenBank/DDBJ whole genome shotgun (WGS) entry which is preliminary data.</text>
</comment>
<dbReference type="EMBL" id="JAKMXF010000310">
    <property type="protein sequence ID" value="KAI6650702.1"/>
    <property type="molecule type" value="Genomic_DNA"/>
</dbReference>
<evidence type="ECO:0000256" key="6">
    <source>
        <dbReference type="ARBA" id="ARBA00022824"/>
    </source>
</evidence>
<organism evidence="12 13">
    <name type="scientific">Oopsacas minuta</name>
    <dbReference type="NCBI Taxonomy" id="111878"/>
    <lineage>
        <taxon>Eukaryota</taxon>
        <taxon>Metazoa</taxon>
        <taxon>Porifera</taxon>
        <taxon>Hexactinellida</taxon>
        <taxon>Hexasterophora</taxon>
        <taxon>Lyssacinosida</taxon>
        <taxon>Leucopsacidae</taxon>
        <taxon>Oopsacas</taxon>
    </lineage>
</organism>
<evidence type="ECO:0000256" key="2">
    <source>
        <dbReference type="ARBA" id="ARBA00005420"/>
    </source>
</evidence>
<evidence type="ECO:0000256" key="3">
    <source>
        <dbReference type="ARBA" id="ARBA00022516"/>
    </source>
</evidence>
<dbReference type="InterPro" id="IPR007130">
    <property type="entry name" value="DAGAT"/>
</dbReference>
<reference evidence="12 13" key="1">
    <citation type="journal article" date="2023" name="BMC Biol.">
        <title>The compact genome of the sponge Oopsacas minuta (Hexactinellida) is lacking key metazoan core genes.</title>
        <authorList>
            <person name="Santini S."/>
            <person name="Schenkelaars Q."/>
            <person name="Jourda C."/>
            <person name="Duchesne M."/>
            <person name="Belahbib H."/>
            <person name="Rocher C."/>
            <person name="Selva M."/>
            <person name="Riesgo A."/>
            <person name="Vervoort M."/>
            <person name="Leys S.P."/>
            <person name="Kodjabachian L."/>
            <person name="Le Bivic A."/>
            <person name="Borchiellini C."/>
            <person name="Claverie J.M."/>
            <person name="Renard E."/>
        </authorList>
    </citation>
    <scope>NUCLEOTIDE SEQUENCE [LARGE SCALE GENOMIC DNA]</scope>
    <source>
        <strain evidence="12">SPO-2</strain>
    </source>
</reference>
<proteinExistence type="inferred from homology"/>
<dbReference type="Proteomes" id="UP001165289">
    <property type="component" value="Unassembled WGS sequence"/>
</dbReference>
<evidence type="ECO:0000313" key="12">
    <source>
        <dbReference type="EMBL" id="KAI6650702.1"/>
    </source>
</evidence>
<keyword evidence="13" id="KW-1185">Reference proteome</keyword>
<protein>
    <recommendedName>
        <fullName evidence="11">Acyltransferase</fullName>
        <ecNumber evidence="11">2.3.1.-</ecNumber>
    </recommendedName>
</protein>
<keyword evidence="9 11" id="KW-0472">Membrane</keyword>
<dbReference type="PANTHER" id="PTHR12317:SF34">
    <property type="entry name" value="ACYLTRANSFERASE"/>
    <property type="match status" value="1"/>
</dbReference>
<gene>
    <name evidence="12" type="ORF">LOD99_7753</name>
</gene>
<dbReference type="GO" id="GO:0008374">
    <property type="term" value="F:O-acyltransferase activity"/>
    <property type="evidence" value="ECO:0007669"/>
    <property type="project" value="InterPro"/>
</dbReference>
<keyword evidence="4 11" id="KW-0808">Transferase</keyword>
<evidence type="ECO:0000256" key="4">
    <source>
        <dbReference type="ARBA" id="ARBA00022679"/>
    </source>
</evidence>
<feature type="transmembrane region" description="Helical" evidence="11">
    <location>
        <begin position="7"/>
        <end position="24"/>
    </location>
</feature>
<comment type="similarity">
    <text evidence="2 11">Belongs to the diacylglycerol acyltransferase family.</text>
</comment>
<comment type="subcellular location">
    <subcellularLocation>
        <location evidence="1 11">Endoplasmic reticulum membrane</location>
        <topology evidence="1 11">Multi-pass membrane protein</topology>
    </subcellularLocation>
</comment>
<evidence type="ECO:0000256" key="8">
    <source>
        <dbReference type="ARBA" id="ARBA00023098"/>
    </source>
</evidence>
<evidence type="ECO:0000256" key="11">
    <source>
        <dbReference type="RuleBase" id="RU367023"/>
    </source>
</evidence>
<dbReference type="EC" id="2.3.1.-" evidence="11"/>
<dbReference type="GO" id="GO:0005789">
    <property type="term" value="C:endoplasmic reticulum membrane"/>
    <property type="evidence" value="ECO:0007669"/>
    <property type="project" value="UniProtKB-SubCell"/>
</dbReference>
<name>A0AAV7JNZ4_9METZ</name>
<evidence type="ECO:0000256" key="7">
    <source>
        <dbReference type="ARBA" id="ARBA00022989"/>
    </source>
</evidence>
<dbReference type="GO" id="GO:0006629">
    <property type="term" value="P:lipid metabolic process"/>
    <property type="evidence" value="ECO:0007669"/>
    <property type="project" value="UniProtKB-KW"/>
</dbReference>
<evidence type="ECO:0000256" key="5">
    <source>
        <dbReference type="ARBA" id="ARBA00022692"/>
    </source>
</evidence>
<keyword evidence="3" id="KW-0444">Lipid biosynthesis</keyword>
<keyword evidence="7 11" id="KW-1133">Transmembrane helix</keyword>
<feature type="transmembrane region" description="Helical" evidence="11">
    <location>
        <begin position="99"/>
        <end position="121"/>
    </location>
</feature>